<dbReference type="InterPro" id="IPR010001">
    <property type="entry name" value="BofA"/>
</dbReference>
<dbReference type="Pfam" id="PF07441">
    <property type="entry name" value="BofA"/>
    <property type="match status" value="1"/>
</dbReference>
<feature type="transmembrane region" description="Helical" evidence="1">
    <location>
        <begin position="44"/>
        <end position="66"/>
    </location>
</feature>
<proteinExistence type="predicted"/>
<dbReference type="Proteomes" id="UP000647235">
    <property type="component" value="Unassembled WGS sequence"/>
</dbReference>
<feature type="transmembrane region" description="Helical" evidence="1">
    <location>
        <begin position="12"/>
        <end position="32"/>
    </location>
</feature>
<keyword evidence="1" id="KW-0472">Membrane</keyword>
<gene>
    <name evidence="2" type="ORF">H8S07_11915</name>
</gene>
<name>A0ABR7EX68_9FIRM</name>
<reference evidence="2 3" key="1">
    <citation type="submission" date="2020-08" db="EMBL/GenBank/DDBJ databases">
        <title>Genome public.</title>
        <authorList>
            <person name="Liu C."/>
            <person name="Sun Q."/>
        </authorList>
    </citation>
    <scope>NUCLEOTIDE SEQUENCE [LARGE SCALE GENOMIC DNA]</scope>
    <source>
        <strain evidence="2 3">NSJ-36</strain>
    </source>
</reference>
<keyword evidence="1" id="KW-0812">Transmembrane</keyword>
<evidence type="ECO:0000313" key="2">
    <source>
        <dbReference type="EMBL" id="MBC5665951.1"/>
    </source>
</evidence>
<evidence type="ECO:0000256" key="1">
    <source>
        <dbReference type="SAM" id="Phobius"/>
    </source>
</evidence>
<protein>
    <submittedName>
        <fullName evidence="2">Pro-sigmaK processing inhibitor BofA family protein</fullName>
    </submittedName>
</protein>
<accession>A0ABR7EX68</accession>
<keyword evidence="3" id="KW-1185">Reference proteome</keyword>
<keyword evidence="1" id="KW-1133">Transmembrane helix</keyword>
<dbReference type="RefSeq" id="WP_021859863.1">
    <property type="nucleotide sequence ID" value="NZ_JACOOY010000017.1"/>
</dbReference>
<dbReference type="EMBL" id="JACOOY010000017">
    <property type="protein sequence ID" value="MBC5665951.1"/>
    <property type="molecule type" value="Genomic_DNA"/>
</dbReference>
<comment type="caution">
    <text evidence="2">The sequence shown here is derived from an EMBL/GenBank/DDBJ whole genome shotgun (WGS) entry which is preliminary data.</text>
</comment>
<organism evidence="2 3">
    <name type="scientific">Dorea hominis</name>
    <dbReference type="NCBI Taxonomy" id="2763040"/>
    <lineage>
        <taxon>Bacteria</taxon>
        <taxon>Bacillati</taxon>
        <taxon>Bacillota</taxon>
        <taxon>Clostridia</taxon>
        <taxon>Lachnospirales</taxon>
        <taxon>Lachnospiraceae</taxon>
        <taxon>Dorea</taxon>
    </lineage>
</organism>
<sequence>MPGYRTQVLVNFVVRAVIGTALIFFVNQFLNARGIDIRVGMNPVTVVTSGVLGTPGVALLYGISFYRGF</sequence>
<evidence type="ECO:0000313" key="3">
    <source>
        <dbReference type="Proteomes" id="UP000647235"/>
    </source>
</evidence>